<name>A0ABQ9EQ90_TEGGR</name>
<evidence type="ECO:0000256" key="15">
    <source>
        <dbReference type="RuleBase" id="RU280812"/>
    </source>
</evidence>
<dbReference type="CDD" id="cd00081">
    <property type="entry name" value="Hint"/>
    <property type="match status" value="1"/>
</dbReference>
<dbReference type="PRINTS" id="PR00632">
    <property type="entry name" value="SONICHHOG"/>
</dbReference>
<keyword evidence="9 15" id="KW-0068">Autocatalytic cleavage</keyword>
<evidence type="ECO:0000256" key="8">
    <source>
        <dbReference type="ARBA" id="ARBA00022801"/>
    </source>
</evidence>
<comment type="subcellular location">
    <molecule>Sonic hedgehog protein</molecule>
    <subcellularLocation>
        <location evidence="15">Endoplasmic reticulum membrane</location>
    </subcellularLocation>
    <subcellularLocation>
        <location evidence="15">Golgi apparatus membrane</location>
    </subcellularLocation>
</comment>
<dbReference type="SMART" id="SM00305">
    <property type="entry name" value="HintC"/>
    <property type="match status" value="1"/>
</dbReference>
<evidence type="ECO:0000256" key="3">
    <source>
        <dbReference type="ARBA" id="ARBA00022475"/>
    </source>
</evidence>
<comment type="catalytic activity">
    <reaction evidence="14">
        <text>glycyl-L-cysteinyl-[protein] + cholesterol + H(+) = [protein]-C-terminal glycyl cholesterol ester + N-terminal L-cysteinyl-[protein]</text>
        <dbReference type="Rhea" id="RHEA:59504"/>
        <dbReference type="Rhea" id="RHEA-COMP:12707"/>
        <dbReference type="Rhea" id="RHEA-COMP:15369"/>
        <dbReference type="Rhea" id="RHEA-COMP:15374"/>
        <dbReference type="ChEBI" id="CHEBI:15378"/>
        <dbReference type="ChEBI" id="CHEBI:16113"/>
        <dbReference type="ChEBI" id="CHEBI:65250"/>
        <dbReference type="ChEBI" id="CHEBI:143135"/>
        <dbReference type="ChEBI" id="CHEBI:143140"/>
    </reaction>
    <physiologicalReaction direction="left-to-right" evidence="14">
        <dbReference type="Rhea" id="RHEA:59505"/>
    </physiologicalReaction>
</comment>
<feature type="chain" id="PRO_5047325806" description="Hedgehog protein" evidence="16">
    <location>
        <begin position="27"/>
        <end position="409"/>
    </location>
</feature>
<dbReference type="InterPro" id="IPR001657">
    <property type="entry name" value="Hedgehog"/>
</dbReference>
<proteinExistence type="inferred from homology"/>
<keyword evidence="5" id="KW-0808">Transferase</keyword>
<evidence type="ECO:0000256" key="4">
    <source>
        <dbReference type="ARBA" id="ARBA00022670"/>
    </source>
</evidence>
<evidence type="ECO:0000256" key="9">
    <source>
        <dbReference type="ARBA" id="ARBA00022813"/>
    </source>
</evidence>
<dbReference type="Pfam" id="PF01079">
    <property type="entry name" value="Hint"/>
    <property type="match status" value="1"/>
</dbReference>
<dbReference type="Pfam" id="PF01085">
    <property type="entry name" value="HH_signal"/>
    <property type="match status" value="1"/>
</dbReference>
<dbReference type="Gene3D" id="3.30.1380.10">
    <property type="match status" value="1"/>
</dbReference>
<feature type="domain" description="Hint" evidence="18">
    <location>
        <begin position="199"/>
        <end position="304"/>
    </location>
</feature>
<dbReference type="InterPro" id="IPR050387">
    <property type="entry name" value="Hedgehog_Signaling"/>
</dbReference>
<evidence type="ECO:0000256" key="12">
    <source>
        <dbReference type="ARBA" id="ARBA00023139"/>
    </source>
</evidence>
<organism evidence="19 20">
    <name type="scientific">Tegillarca granosa</name>
    <name type="common">Malaysian cockle</name>
    <name type="synonym">Anadara granosa</name>
    <dbReference type="NCBI Taxonomy" id="220873"/>
    <lineage>
        <taxon>Eukaryota</taxon>
        <taxon>Metazoa</taxon>
        <taxon>Spiralia</taxon>
        <taxon>Lophotrochozoa</taxon>
        <taxon>Mollusca</taxon>
        <taxon>Bivalvia</taxon>
        <taxon>Autobranchia</taxon>
        <taxon>Pteriomorphia</taxon>
        <taxon>Arcoida</taxon>
        <taxon>Arcoidea</taxon>
        <taxon>Arcidae</taxon>
        <taxon>Tegillarca</taxon>
    </lineage>
</organism>
<dbReference type="PANTHER" id="PTHR11889:SF31">
    <property type="entry name" value="PROTEIN HEDGEHOG"/>
    <property type="match status" value="1"/>
</dbReference>
<comment type="function">
    <molecule>Protein hedgehog</molecule>
    <text evidence="15">The C-terminal part of the hedgehog protein precursor displays an autoproteolysis activity that results in the cleavage of the full-length protein into two parts (N-product and C-product). In addition, the C-terminal part displays a cholesterol transferase activity that results by the covalent attachment of a cholesterol moiety to the C-terminal of the newly generated N-product.</text>
</comment>
<keyword evidence="15" id="KW-0333">Golgi apparatus</keyword>
<evidence type="ECO:0000256" key="13">
    <source>
        <dbReference type="ARBA" id="ARBA00023288"/>
    </source>
</evidence>
<dbReference type="InterPro" id="IPR009045">
    <property type="entry name" value="Zn_M74/Hedgehog-like"/>
</dbReference>
<evidence type="ECO:0000256" key="11">
    <source>
        <dbReference type="ARBA" id="ARBA00023136"/>
    </source>
</evidence>
<keyword evidence="10" id="KW-0106">Calcium</keyword>
<sequence>MFSSTTYRGVNTGLLIFLILTGTTLECGPGRGAGRRKRPGKLIPLVFKQHVPNVSENTLGASGVAEGRITRNDPKFKQLVRNENPHIIFKDEEGNGSDRIMSKRCKDKLNTLAVRVMNTWPGVKLLVTEAWDEEGHHAKDSLHYEGRAVDITTSDRDRTKYGMLSRLAVEAGFDWVYYESRGHIHCSVKSESSAAIKIGGCFSGTGSVTTETEGQIPISELKVGQKVLSMTNEGKLDFSEVISFLDRDEMRHGVFYKLVTVERTITLTEKHLIYTSNINNSAIDSYKAIYADRVQIGQYVLIAEHLALKPSKIIDIRIIKQKGVFAPLTTQGTIIVDGVAASCYAVVNSINIAHSVFAPVRALHSLSKYISVLSWTFSDTSPTNGVHWYADLLYNIGTLLLNKDMLYVA</sequence>
<dbReference type="InterPro" id="IPR036844">
    <property type="entry name" value="Hint_dom_sf"/>
</dbReference>
<dbReference type="SUPFAM" id="SSF51294">
    <property type="entry name" value="Hedgehog/intein (Hint) domain"/>
    <property type="match status" value="1"/>
</dbReference>
<dbReference type="Gene3D" id="2.170.16.10">
    <property type="entry name" value="Hedgehog/Intein (Hint) domain"/>
    <property type="match status" value="1"/>
</dbReference>
<feature type="signal peptide" evidence="16">
    <location>
        <begin position="1"/>
        <end position="26"/>
    </location>
</feature>
<dbReference type="Proteomes" id="UP001217089">
    <property type="component" value="Unassembled WGS sequence"/>
</dbReference>
<evidence type="ECO:0000313" key="19">
    <source>
        <dbReference type="EMBL" id="KAJ8307389.1"/>
    </source>
</evidence>
<keyword evidence="15" id="KW-0256">Endoplasmic reticulum</keyword>
<evidence type="ECO:0000256" key="7">
    <source>
        <dbReference type="ARBA" id="ARBA00022729"/>
    </source>
</evidence>
<dbReference type="InterPro" id="IPR000320">
    <property type="entry name" value="Hedgehog_signalling_dom"/>
</dbReference>
<evidence type="ECO:0000256" key="6">
    <source>
        <dbReference type="ARBA" id="ARBA00022723"/>
    </source>
</evidence>
<dbReference type="PIRSF" id="PIRSF009400">
    <property type="entry name" value="Peptidase_C46"/>
    <property type="match status" value="1"/>
</dbReference>
<comment type="caution">
    <text evidence="19">The sequence shown here is derived from an EMBL/GenBank/DDBJ whole genome shotgun (WGS) entry which is preliminary data.</text>
</comment>
<comment type="function">
    <molecule>Protein hedgehog N-product</molecule>
    <text evidence="15">The dually lipidated hedgehog protein N-product is a morphogen which is essential for a variety of patterning events during development.</text>
</comment>
<keyword evidence="6" id="KW-0479">Metal-binding</keyword>
<evidence type="ECO:0000256" key="14">
    <source>
        <dbReference type="ARBA" id="ARBA00048589"/>
    </source>
</evidence>
<comment type="subcellular location">
    <molecule>Protein hedgehog N-product</molecule>
    <subcellularLocation>
        <location evidence="15">Cell membrane</location>
        <topology evidence="15">Lipid-anchor</topology>
    </subcellularLocation>
</comment>
<dbReference type="InterPro" id="IPR003586">
    <property type="entry name" value="Hint_dom_C"/>
</dbReference>
<keyword evidence="7 15" id="KW-0732">Signal</keyword>
<evidence type="ECO:0000256" key="2">
    <source>
        <dbReference type="ARBA" id="ARBA00022473"/>
    </source>
</evidence>
<keyword evidence="4 15" id="KW-0645">Protease</keyword>
<gene>
    <name evidence="19" type="ORF">KUTeg_015473</name>
</gene>
<dbReference type="EMBL" id="JARBDR010000793">
    <property type="protein sequence ID" value="KAJ8307389.1"/>
    <property type="molecule type" value="Genomic_DNA"/>
</dbReference>
<evidence type="ECO:0000259" key="17">
    <source>
        <dbReference type="SMART" id="SM00305"/>
    </source>
</evidence>
<evidence type="ECO:0000313" key="20">
    <source>
        <dbReference type="Proteomes" id="UP001217089"/>
    </source>
</evidence>
<evidence type="ECO:0000256" key="1">
    <source>
        <dbReference type="ARBA" id="ARBA00010649"/>
    </source>
</evidence>
<dbReference type="PANTHER" id="PTHR11889">
    <property type="entry name" value="HEDGEHOG"/>
    <property type="match status" value="1"/>
</dbReference>
<evidence type="ECO:0000256" key="16">
    <source>
        <dbReference type="SAM" id="SignalP"/>
    </source>
</evidence>
<keyword evidence="13" id="KW-0449">Lipoprotein</keyword>
<keyword evidence="20" id="KW-1185">Reference proteome</keyword>
<feature type="domain" description="Hint" evidence="17">
    <location>
        <begin position="305"/>
        <end position="349"/>
    </location>
</feature>
<evidence type="ECO:0000256" key="10">
    <source>
        <dbReference type="ARBA" id="ARBA00022837"/>
    </source>
</evidence>
<accession>A0ABQ9EQ90</accession>
<dbReference type="PROSITE" id="PS50817">
    <property type="entry name" value="INTEIN_N_TER"/>
    <property type="match status" value="1"/>
</dbReference>
<evidence type="ECO:0000259" key="18">
    <source>
        <dbReference type="SMART" id="SM00306"/>
    </source>
</evidence>
<keyword evidence="2 15" id="KW-0217">Developmental protein</keyword>
<keyword evidence="11 15" id="KW-0472">Membrane</keyword>
<dbReference type="SMART" id="SM00306">
    <property type="entry name" value="HintN"/>
    <property type="match status" value="1"/>
</dbReference>
<keyword evidence="12" id="KW-0564">Palmitate</keyword>
<dbReference type="SUPFAM" id="SSF55166">
    <property type="entry name" value="Hedgehog/DD-peptidase"/>
    <property type="match status" value="1"/>
</dbReference>
<dbReference type="InterPro" id="IPR006141">
    <property type="entry name" value="Intein_N"/>
</dbReference>
<protein>
    <recommendedName>
        <fullName evidence="15">Hedgehog protein</fullName>
    </recommendedName>
</protein>
<comment type="similarity">
    <text evidence="1 15">Belongs to the hedgehog family.</text>
</comment>
<dbReference type="InterPro" id="IPR001767">
    <property type="entry name" value="Hedgehog_Hint"/>
</dbReference>
<keyword evidence="8 15" id="KW-0378">Hydrolase</keyword>
<reference evidence="19 20" key="1">
    <citation type="submission" date="2022-12" db="EMBL/GenBank/DDBJ databases">
        <title>Chromosome-level genome of Tegillarca granosa.</title>
        <authorList>
            <person name="Kim J."/>
        </authorList>
    </citation>
    <scope>NUCLEOTIDE SEQUENCE [LARGE SCALE GENOMIC DNA]</scope>
    <source>
        <strain evidence="19">Teg-2019</strain>
        <tissue evidence="19">Adductor muscle</tissue>
    </source>
</reference>
<dbReference type="InterPro" id="IPR003587">
    <property type="entry name" value="Hint_dom_N"/>
</dbReference>
<keyword evidence="3 15" id="KW-1003">Cell membrane</keyword>
<evidence type="ECO:0000256" key="5">
    <source>
        <dbReference type="ARBA" id="ARBA00022679"/>
    </source>
</evidence>